<accession>A0A0D0VKR9</accession>
<dbReference type="OrthoDB" id="3364670at2759"/>
<evidence type="ECO:0000256" key="1">
    <source>
        <dbReference type="SAM" id="MobiDB-lite"/>
    </source>
</evidence>
<name>A0A0D0VKR9_CRYGA</name>
<sequence length="636" mass="72502">MRTRTLGRPRIWVPIRRTFSGKADTGLFGMVCSHEVCLKLINLYKGGERMYYPIALLDFMFTEVAGEDARIGLLYDISCNFEAHLKKRDVFLTEREKGHLKCAVAVFHAYAHNWQCQLRYNPRKIESFGRRDGEGCERLWSKLVKLIRHNRRANASLRLMNLHFKVGDINESARTDLGITKVLTRNFQSAVYKDLGKAEAAGWTEDMLRVQWSAQRLAQSKEGQADEAKRREKRYEELGQMLVQSDEFILALTRLEEALKKDDAETAIREAETAKYLAEKREALKQKIAAKARELVGPNGNENELKSFCRVHQALGVLRQEMITHRMSIAPILKTRGKNSQKESLGVSTSQQVLNKINTNKLRRAVIAYDRAVESYLEEFGSDHPPQKALSVEAVLERKPDDLFWSDVLFDSRDEPWASDPHCQKGIQALLDRNRCHEELRRLGDETARLIRWTCEQDGKLQDVFKVWAFGLLAWERGNEDVELDNFPSRDFCIRSLFLVSEARDAHRILELHWVRDGLVRAWKGRPDPELWRSRSLESRGTMGGAVDFSVIRQEIGKLPDKAGSARELVGMIARGSGENSGGTGASEAMDIDLQPNDQPREGGGDCTGDEDEEELLVLDDEVSDDGRRHSLSYVN</sequence>
<feature type="region of interest" description="Disordered" evidence="1">
    <location>
        <begin position="575"/>
        <end position="636"/>
    </location>
</feature>
<reference evidence="2" key="1">
    <citation type="submission" date="2015-01" db="EMBL/GenBank/DDBJ databases">
        <title>The Genome Sequence of Cryptococcus gattii CA1280.</title>
        <authorList>
            <consortium name="The Broad Institute Genomics Platform"/>
            <person name="Cuomo C."/>
            <person name="Litvintseva A."/>
            <person name="Chen Y."/>
            <person name="Heitman J."/>
            <person name="Sun S."/>
            <person name="Springer D."/>
            <person name="Dromer F."/>
            <person name="Young S."/>
            <person name="Zeng Q."/>
            <person name="Gargeya S."/>
            <person name="Abouelleil A."/>
            <person name="Alvarado L."/>
            <person name="Chapman S.B."/>
            <person name="Gainer-Dewar J."/>
            <person name="Goldberg J."/>
            <person name="Griggs A."/>
            <person name="Gujja S."/>
            <person name="Hansen M."/>
            <person name="Howarth C."/>
            <person name="Imamovic A."/>
            <person name="Larimer J."/>
            <person name="Murphy C."/>
            <person name="Naylor J."/>
            <person name="Pearson M."/>
            <person name="Priest M."/>
            <person name="Roberts A."/>
            <person name="Saif S."/>
            <person name="Shea T."/>
            <person name="Sykes S."/>
            <person name="Wortman J."/>
            <person name="Nusbaum C."/>
            <person name="Birren B."/>
        </authorList>
    </citation>
    <scope>NUCLEOTIDE SEQUENCE [LARGE SCALE GENOMIC DNA]</scope>
    <source>
        <strain evidence="2">CA1280</strain>
    </source>
</reference>
<proteinExistence type="predicted"/>
<dbReference type="EMBL" id="KN847982">
    <property type="protein sequence ID" value="KIR47029.1"/>
    <property type="molecule type" value="Genomic_DNA"/>
</dbReference>
<dbReference type="HOGENOM" id="CLU_010315_0_0_1"/>
<dbReference type="Pfam" id="PF18758">
    <property type="entry name" value="KDZ"/>
    <property type="match status" value="1"/>
</dbReference>
<feature type="compositionally biased region" description="Acidic residues" evidence="1">
    <location>
        <begin position="608"/>
        <end position="624"/>
    </location>
</feature>
<dbReference type="PANTHER" id="PTHR33096:SF1">
    <property type="entry name" value="CXC1-LIKE CYSTEINE CLUSTER ASSOCIATED WITH KDZ TRANSPOSASES DOMAIN-CONTAINING PROTEIN"/>
    <property type="match status" value="1"/>
</dbReference>
<protein>
    <submittedName>
        <fullName evidence="2">Uncharacterized protein</fullName>
    </submittedName>
</protein>
<organism evidence="2">
    <name type="scientific">Cryptococcus bacillisporus CA1280</name>
    <dbReference type="NCBI Taxonomy" id="1296109"/>
    <lineage>
        <taxon>Eukaryota</taxon>
        <taxon>Fungi</taxon>
        <taxon>Dikarya</taxon>
        <taxon>Basidiomycota</taxon>
        <taxon>Agaricomycotina</taxon>
        <taxon>Tremellomycetes</taxon>
        <taxon>Tremellales</taxon>
        <taxon>Cryptococcaceae</taxon>
        <taxon>Cryptococcus</taxon>
        <taxon>Cryptococcus gattii species complex</taxon>
    </lineage>
</organism>
<dbReference type="InterPro" id="IPR040521">
    <property type="entry name" value="KDZ"/>
</dbReference>
<dbReference type="AlphaFoldDB" id="A0A0D0VKR9"/>
<dbReference type="PANTHER" id="PTHR33096">
    <property type="entry name" value="CXC2 DOMAIN-CONTAINING PROTEIN"/>
    <property type="match status" value="1"/>
</dbReference>
<gene>
    <name evidence="2" type="ORF">I312_03925</name>
</gene>
<evidence type="ECO:0000313" key="2">
    <source>
        <dbReference type="EMBL" id="KIR47029.1"/>
    </source>
</evidence>